<evidence type="ECO:0000313" key="6">
    <source>
        <dbReference type="EMBL" id="SKA05348.1"/>
    </source>
</evidence>
<reference evidence="6 7" key="1">
    <citation type="submission" date="2017-02" db="EMBL/GenBank/DDBJ databases">
        <authorList>
            <person name="Peterson S.W."/>
        </authorList>
    </citation>
    <scope>NUCLEOTIDE SEQUENCE [LARGE SCALE GENOMIC DNA]</scope>
    <source>
        <strain evidence="6 7">USBA 369</strain>
    </source>
</reference>
<feature type="transmembrane region" description="Helical" evidence="5">
    <location>
        <begin position="21"/>
        <end position="40"/>
    </location>
</feature>
<dbReference type="RefSeq" id="WP_078708056.1">
    <property type="nucleotide sequence ID" value="NZ_FUXL01000005.1"/>
</dbReference>
<evidence type="ECO:0000256" key="3">
    <source>
        <dbReference type="ARBA" id="ARBA00022989"/>
    </source>
</evidence>
<name>A0A1T4QQ13_9HYPH</name>
<feature type="transmembrane region" description="Helical" evidence="5">
    <location>
        <begin position="192"/>
        <end position="221"/>
    </location>
</feature>
<keyword evidence="7" id="KW-1185">Reference proteome</keyword>
<keyword evidence="3 5" id="KW-1133">Transmembrane helix</keyword>
<evidence type="ECO:0000256" key="1">
    <source>
        <dbReference type="ARBA" id="ARBA00004141"/>
    </source>
</evidence>
<dbReference type="STRING" id="1365950.SAMN05428963_105152"/>
<feature type="transmembrane region" description="Helical" evidence="5">
    <location>
        <begin position="69"/>
        <end position="98"/>
    </location>
</feature>
<gene>
    <name evidence="6" type="ORF">SAMN05428963_105152</name>
</gene>
<accession>A0A1T4QQ13</accession>
<dbReference type="InterPro" id="IPR059112">
    <property type="entry name" value="CysZ/EI24"/>
</dbReference>
<sequence>MIASAAALAFRDLFSPPFRAVLWKSLGLTLAVLVALWFGFEALFQNVAIPFFAGFAPDMPAWLSHAEGFAGWAAGLLLALLLGFLIAPISAIIAGFFLDDVAETVERTYPQLPQGEAVPFVRGLILSLRFLGVVILGNLIAFALLLVPGVNLVAFFVVNGYLLGREYFEFAALRFRAEEDAKALRLKHGTTVFLAGLVIAAFLAVPILNLLTPLFAAALMVHLHQKISAKNGSVPIREPVGADRLR</sequence>
<dbReference type="Pfam" id="PF07264">
    <property type="entry name" value="EI24"/>
    <property type="match status" value="1"/>
</dbReference>
<keyword evidence="2 5" id="KW-0812">Transmembrane</keyword>
<evidence type="ECO:0000256" key="4">
    <source>
        <dbReference type="ARBA" id="ARBA00023136"/>
    </source>
</evidence>
<comment type="subcellular location">
    <subcellularLocation>
        <location evidence="1">Membrane</location>
        <topology evidence="1">Multi-pass membrane protein</topology>
    </subcellularLocation>
</comment>
<dbReference type="NCBIfam" id="NF009407">
    <property type="entry name" value="PRK12768.1"/>
    <property type="match status" value="1"/>
</dbReference>
<feature type="transmembrane region" description="Helical" evidence="5">
    <location>
        <begin position="130"/>
        <end position="158"/>
    </location>
</feature>
<dbReference type="AlphaFoldDB" id="A0A1T4QQ13"/>
<evidence type="ECO:0000256" key="2">
    <source>
        <dbReference type="ARBA" id="ARBA00022692"/>
    </source>
</evidence>
<protein>
    <submittedName>
        <fullName evidence="6">CysZ protein</fullName>
    </submittedName>
</protein>
<proteinExistence type="predicted"/>
<dbReference type="EMBL" id="FUXL01000005">
    <property type="protein sequence ID" value="SKA05348.1"/>
    <property type="molecule type" value="Genomic_DNA"/>
</dbReference>
<evidence type="ECO:0000256" key="5">
    <source>
        <dbReference type="SAM" id="Phobius"/>
    </source>
</evidence>
<evidence type="ECO:0000313" key="7">
    <source>
        <dbReference type="Proteomes" id="UP000190135"/>
    </source>
</evidence>
<dbReference type="Proteomes" id="UP000190135">
    <property type="component" value="Unassembled WGS sequence"/>
</dbReference>
<organism evidence="6 7">
    <name type="scientific">Consotaella salsifontis</name>
    <dbReference type="NCBI Taxonomy" id="1365950"/>
    <lineage>
        <taxon>Bacteria</taxon>
        <taxon>Pseudomonadati</taxon>
        <taxon>Pseudomonadota</taxon>
        <taxon>Alphaproteobacteria</taxon>
        <taxon>Hyphomicrobiales</taxon>
        <taxon>Aurantimonadaceae</taxon>
        <taxon>Consotaella</taxon>
    </lineage>
</organism>
<keyword evidence="4 5" id="KW-0472">Membrane</keyword>
<dbReference type="OrthoDB" id="5421146at2"/>